<accession>A0ABY1KC86</accession>
<dbReference type="PROSITE" id="PS00061">
    <property type="entry name" value="ADH_SHORT"/>
    <property type="match status" value="1"/>
</dbReference>
<evidence type="ECO:0000313" key="3">
    <source>
        <dbReference type="EMBL" id="SIR58275.1"/>
    </source>
</evidence>
<comment type="similarity">
    <text evidence="1">Belongs to the short-chain dehydrogenases/reductases (SDR) family.</text>
</comment>
<dbReference type="PANTHER" id="PTHR24321">
    <property type="entry name" value="DEHYDROGENASES, SHORT CHAIN"/>
    <property type="match status" value="1"/>
</dbReference>
<dbReference type="PRINTS" id="PR00081">
    <property type="entry name" value="GDHRDH"/>
</dbReference>
<dbReference type="InterPro" id="IPR020904">
    <property type="entry name" value="Sc_DH/Rdtase_CS"/>
</dbReference>
<dbReference type="InterPro" id="IPR002347">
    <property type="entry name" value="SDR_fam"/>
</dbReference>
<evidence type="ECO:0000313" key="4">
    <source>
        <dbReference type="Proteomes" id="UP000186666"/>
    </source>
</evidence>
<keyword evidence="2" id="KW-0560">Oxidoreductase</keyword>
<reference evidence="3 4" key="1">
    <citation type="submission" date="2017-01" db="EMBL/GenBank/DDBJ databases">
        <authorList>
            <person name="Varghese N."/>
            <person name="Submissions S."/>
        </authorList>
    </citation>
    <scope>NUCLEOTIDE SEQUENCE [LARGE SCALE GENOMIC DNA]</scope>
    <source>
        <strain evidence="3 4">ATCC 23464</strain>
    </source>
</reference>
<dbReference type="EMBL" id="FTNK01000020">
    <property type="protein sequence ID" value="SIR58275.1"/>
    <property type="molecule type" value="Genomic_DNA"/>
</dbReference>
<sequence length="272" mass="29136">MNGVWRMRFFGKTVIVTGGGSGIGRTSALWFAKEGANVAIADRYIAAATETANLIIEAGGKAISVEMNVTNEDEIIHMIDTTVAQFGSLDVIVNNAAITMMKNVEETSAEEWDRIFQINTKSVFLCSKYAIPELRKTRGCIVNMASLNGVIGQKGNTAYASTKGAVIAMTKAMAVDYAREGIRINCVCPAGVATPLLEKWLETAKDGEQARMDQAQSHLLGYIATPEEIAKVILFLSSEDASFITGQAMIVDGGASLGYGAGPKAEWDCTYL</sequence>
<keyword evidence="4" id="KW-1185">Reference proteome</keyword>
<dbReference type="Gene3D" id="3.40.50.720">
    <property type="entry name" value="NAD(P)-binding Rossmann-like Domain"/>
    <property type="match status" value="1"/>
</dbReference>
<dbReference type="CDD" id="cd05233">
    <property type="entry name" value="SDR_c"/>
    <property type="match status" value="1"/>
</dbReference>
<dbReference type="PRINTS" id="PR00080">
    <property type="entry name" value="SDRFAMILY"/>
</dbReference>
<evidence type="ECO:0000256" key="2">
    <source>
        <dbReference type="ARBA" id="ARBA00023002"/>
    </source>
</evidence>
<dbReference type="NCBIfam" id="NF005559">
    <property type="entry name" value="PRK07231.1"/>
    <property type="match status" value="1"/>
</dbReference>
<proteinExistence type="inferred from homology"/>
<name>A0ABY1KC86_9BACL</name>
<dbReference type="Pfam" id="PF13561">
    <property type="entry name" value="adh_short_C2"/>
    <property type="match status" value="1"/>
</dbReference>
<gene>
    <name evidence="3" type="ORF">SAMN05421578_12038</name>
</gene>
<dbReference type="Proteomes" id="UP000186666">
    <property type="component" value="Unassembled WGS sequence"/>
</dbReference>
<comment type="caution">
    <text evidence="3">The sequence shown here is derived from an EMBL/GenBank/DDBJ whole genome shotgun (WGS) entry which is preliminary data.</text>
</comment>
<protein>
    <submittedName>
        <fullName evidence="3">NAD(P)-dependent dehydrogenase, short-chain alcohol dehydrogenase family</fullName>
    </submittedName>
</protein>
<dbReference type="InterPro" id="IPR036291">
    <property type="entry name" value="NAD(P)-bd_dom_sf"/>
</dbReference>
<dbReference type="PANTHER" id="PTHR24321:SF11">
    <property type="entry name" value="BLR0893 PROTEIN"/>
    <property type="match status" value="1"/>
</dbReference>
<dbReference type="SUPFAM" id="SSF51735">
    <property type="entry name" value="NAD(P)-binding Rossmann-fold domains"/>
    <property type="match status" value="1"/>
</dbReference>
<evidence type="ECO:0000256" key="1">
    <source>
        <dbReference type="ARBA" id="ARBA00006484"/>
    </source>
</evidence>
<organism evidence="3 4">
    <name type="scientific">Paenibacillus macquariensis</name>
    <dbReference type="NCBI Taxonomy" id="948756"/>
    <lineage>
        <taxon>Bacteria</taxon>
        <taxon>Bacillati</taxon>
        <taxon>Bacillota</taxon>
        <taxon>Bacilli</taxon>
        <taxon>Bacillales</taxon>
        <taxon>Paenibacillaceae</taxon>
        <taxon>Paenibacillus</taxon>
    </lineage>
</organism>